<reference evidence="2" key="1">
    <citation type="journal article" date="2021" name="Proc. Natl. Acad. Sci. U.S.A.">
        <title>A Catalog of Tens of Thousands of Viruses from Human Metagenomes Reveals Hidden Associations with Chronic Diseases.</title>
        <authorList>
            <person name="Tisza M.J."/>
            <person name="Buck C.B."/>
        </authorList>
    </citation>
    <scope>NUCLEOTIDE SEQUENCE</scope>
    <source>
        <strain evidence="2">CtWDo30</strain>
    </source>
</reference>
<name>A0A8S5N5Z4_9CAUD</name>
<dbReference type="EMBL" id="BK015068">
    <property type="protein sequence ID" value="DAD89728.1"/>
    <property type="molecule type" value="Genomic_DNA"/>
</dbReference>
<protein>
    <submittedName>
        <fullName evidence="2">Uncharacterized protein</fullName>
    </submittedName>
</protein>
<proteinExistence type="predicted"/>
<sequence length="32" mass="3818">MSRIEALASVYFIFAVSMTAVEWVDDLRERRR</sequence>
<evidence type="ECO:0000256" key="1">
    <source>
        <dbReference type="SAM" id="Phobius"/>
    </source>
</evidence>
<organism evidence="2">
    <name type="scientific">Siphoviridae sp. ctWDo30</name>
    <dbReference type="NCBI Taxonomy" id="2826360"/>
    <lineage>
        <taxon>Viruses</taxon>
        <taxon>Duplodnaviria</taxon>
        <taxon>Heunggongvirae</taxon>
        <taxon>Uroviricota</taxon>
        <taxon>Caudoviricetes</taxon>
    </lineage>
</organism>
<accession>A0A8S5N5Z4</accession>
<keyword evidence="1" id="KW-1133">Transmembrane helix</keyword>
<feature type="transmembrane region" description="Helical" evidence="1">
    <location>
        <begin position="6"/>
        <end position="24"/>
    </location>
</feature>
<evidence type="ECO:0000313" key="2">
    <source>
        <dbReference type="EMBL" id="DAD89728.1"/>
    </source>
</evidence>
<keyword evidence="1" id="KW-0472">Membrane</keyword>
<keyword evidence="1" id="KW-0812">Transmembrane</keyword>